<dbReference type="Proteomes" id="UP000729402">
    <property type="component" value="Unassembled WGS sequence"/>
</dbReference>
<gene>
    <name evidence="1" type="ORF">GUJ93_ZPchr0006g41066</name>
</gene>
<accession>A0A8J5W1G0</accession>
<dbReference type="GO" id="GO:0016788">
    <property type="term" value="F:hydrolase activity, acting on ester bonds"/>
    <property type="evidence" value="ECO:0007669"/>
    <property type="project" value="InterPro"/>
</dbReference>
<proteinExistence type="predicted"/>
<name>A0A8J5W1G0_ZIZPA</name>
<reference evidence="1" key="1">
    <citation type="journal article" date="2021" name="bioRxiv">
        <title>Whole Genome Assembly and Annotation of Northern Wild Rice, Zizania palustris L., Supports a Whole Genome Duplication in the Zizania Genus.</title>
        <authorList>
            <person name="Haas M."/>
            <person name="Kono T."/>
            <person name="Macchietto M."/>
            <person name="Millas R."/>
            <person name="McGilp L."/>
            <person name="Shao M."/>
            <person name="Duquette J."/>
            <person name="Hirsch C.N."/>
            <person name="Kimball J."/>
        </authorList>
    </citation>
    <scope>NUCLEOTIDE SEQUENCE</scope>
    <source>
        <tissue evidence="1">Fresh leaf tissue</tissue>
    </source>
</reference>
<sequence>MKSVLPLWKELDYFKEYAAKLRSFQGADAAEETLSEALYLVSMGTNDFLENYYAVPRGHAAEYGTPAAYGDYLLGVAESFVRELHALGARKVDLNGLPPMGCLPLERGAGGACTEEYNAVAERFNAGIQDVIARLNGELGGGARIVYGDVYGPVAAVLRDPAAYGIDNVKAGCCGVTGLFEMGYMCGARSPLTCTDASTFAFWDAIHPTERLHRAIADAKMNTTLYVFL</sequence>
<keyword evidence="2" id="KW-1185">Reference proteome</keyword>
<dbReference type="AlphaFoldDB" id="A0A8J5W1G0"/>
<dbReference type="EMBL" id="JAAALK010000283">
    <property type="protein sequence ID" value="KAG8070098.1"/>
    <property type="molecule type" value="Genomic_DNA"/>
</dbReference>
<evidence type="ECO:0000313" key="2">
    <source>
        <dbReference type="Proteomes" id="UP000729402"/>
    </source>
</evidence>
<reference evidence="1" key="2">
    <citation type="submission" date="2021-02" db="EMBL/GenBank/DDBJ databases">
        <authorList>
            <person name="Kimball J.A."/>
            <person name="Haas M.W."/>
            <person name="Macchietto M."/>
            <person name="Kono T."/>
            <person name="Duquette J."/>
            <person name="Shao M."/>
        </authorList>
    </citation>
    <scope>NUCLEOTIDE SEQUENCE</scope>
    <source>
        <tissue evidence="1">Fresh leaf tissue</tissue>
    </source>
</reference>
<dbReference type="OrthoDB" id="1600564at2759"/>
<dbReference type="PANTHER" id="PTHR45642:SF151">
    <property type="entry name" value="OS04G0547800 PROTEIN"/>
    <property type="match status" value="1"/>
</dbReference>
<comment type="caution">
    <text evidence="1">The sequence shown here is derived from an EMBL/GenBank/DDBJ whole genome shotgun (WGS) entry which is preliminary data.</text>
</comment>
<evidence type="ECO:0000313" key="1">
    <source>
        <dbReference type="EMBL" id="KAG8070098.1"/>
    </source>
</evidence>
<dbReference type="PANTHER" id="PTHR45642">
    <property type="entry name" value="GDSL ESTERASE/LIPASE EXL3"/>
    <property type="match status" value="1"/>
</dbReference>
<dbReference type="Pfam" id="PF00657">
    <property type="entry name" value="Lipase_GDSL"/>
    <property type="match status" value="1"/>
</dbReference>
<protein>
    <recommendedName>
        <fullName evidence="3">GDSL esterase/lipase</fullName>
    </recommendedName>
</protein>
<dbReference type="InterPro" id="IPR001087">
    <property type="entry name" value="GDSL"/>
</dbReference>
<evidence type="ECO:0008006" key="3">
    <source>
        <dbReference type="Google" id="ProtNLM"/>
    </source>
</evidence>
<organism evidence="1 2">
    <name type="scientific">Zizania palustris</name>
    <name type="common">Northern wild rice</name>
    <dbReference type="NCBI Taxonomy" id="103762"/>
    <lineage>
        <taxon>Eukaryota</taxon>
        <taxon>Viridiplantae</taxon>
        <taxon>Streptophyta</taxon>
        <taxon>Embryophyta</taxon>
        <taxon>Tracheophyta</taxon>
        <taxon>Spermatophyta</taxon>
        <taxon>Magnoliopsida</taxon>
        <taxon>Liliopsida</taxon>
        <taxon>Poales</taxon>
        <taxon>Poaceae</taxon>
        <taxon>BOP clade</taxon>
        <taxon>Oryzoideae</taxon>
        <taxon>Oryzeae</taxon>
        <taxon>Zizaniinae</taxon>
        <taxon>Zizania</taxon>
    </lineage>
</organism>
<dbReference type="InterPro" id="IPR050592">
    <property type="entry name" value="GDSL_lipolytic_enzyme"/>
</dbReference>